<evidence type="ECO:0000313" key="9">
    <source>
        <dbReference type="EMBL" id="SNT72677.1"/>
    </source>
</evidence>
<evidence type="ECO:0000313" key="10">
    <source>
        <dbReference type="Proteomes" id="UP000198307"/>
    </source>
</evidence>
<organism evidence="9 10">
    <name type="scientific">Paracoccus seriniphilus</name>
    <dbReference type="NCBI Taxonomy" id="184748"/>
    <lineage>
        <taxon>Bacteria</taxon>
        <taxon>Pseudomonadati</taxon>
        <taxon>Pseudomonadota</taxon>
        <taxon>Alphaproteobacteria</taxon>
        <taxon>Rhodobacterales</taxon>
        <taxon>Paracoccaceae</taxon>
        <taxon>Paracoccus</taxon>
    </lineage>
</organism>
<dbReference type="InterPro" id="IPR003593">
    <property type="entry name" value="AAA+_ATPase"/>
</dbReference>
<dbReference type="SUPFAM" id="SSF52540">
    <property type="entry name" value="P-loop containing nucleoside triphosphate hydrolases"/>
    <property type="match status" value="2"/>
</dbReference>
<accession>A0A239PSJ4</accession>
<comment type="similarity">
    <text evidence="2">Belongs to the ABC transporter superfamily.</text>
</comment>
<evidence type="ECO:0000256" key="5">
    <source>
        <dbReference type="ARBA" id="ARBA00022741"/>
    </source>
</evidence>
<dbReference type="Gene3D" id="3.40.50.300">
    <property type="entry name" value="P-loop containing nucleotide triphosphate hydrolases"/>
    <property type="match status" value="2"/>
</dbReference>
<dbReference type="PROSITE" id="PS00211">
    <property type="entry name" value="ABC_TRANSPORTER_1"/>
    <property type="match status" value="1"/>
</dbReference>
<dbReference type="EMBL" id="FZQB01000003">
    <property type="protein sequence ID" value="SNT72677.1"/>
    <property type="molecule type" value="Genomic_DNA"/>
</dbReference>
<gene>
    <name evidence="9" type="ORF">SAMN05444959_103175</name>
</gene>
<dbReference type="InterPro" id="IPR027417">
    <property type="entry name" value="P-loop_NTPase"/>
</dbReference>
<dbReference type="PROSITE" id="PS00675">
    <property type="entry name" value="SIGMA54_INTERACT_1"/>
    <property type="match status" value="1"/>
</dbReference>
<comment type="subcellular location">
    <subcellularLocation>
        <location evidence="1">Cell inner membrane</location>
        <topology evidence="1">Peripheral membrane protein</topology>
    </subcellularLocation>
</comment>
<keyword evidence="10" id="KW-1185">Reference proteome</keyword>
<dbReference type="Pfam" id="PF00005">
    <property type="entry name" value="ABC_tran"/>
    <property type="match status" value="2"/>
</dbReference>
<protein>
    <submittedName>
        <fullName evidence="9">Peptide/nickel transport system ATP-binding protein</fullName>
    </submittedName>
</protein>
<dbReference type="GO" id="GO:0005886">
    <property type="term" value="C:plasma membrane"/>
    <property type="evidence" value="ECO:0007669"/>
    <property type="project" value="UniProtKB-SubCell"/>
</dbReference>
<reference evidence="9 10" key="1">
    <citation type="submission" date="2017-07" db="EMBL/GenBank/DDBJ databases">
        <authorList>
            <person name="Sun Z.S."/>
            <person name="Albrecht U."/>
            <person name="Echele G."/>
            <person name="Lee C.C."/>
        </authorList>
    </citation>
    <scope>NUCLEOTIDE SEQUENCE [LARGE SCALE GENOMIC DNA]</scope>
    <source>
        <strain evidence="9 10">DSM 14827</strain>
    </source>
</reference>
<dbReference type="GO" id="GO:0016887">
    <property type="term" value="F:ATP hydrolysis activity"/>
    <property type="evidence" value="ECO:0007669"/>
    <property type="project" value="InterPro"/>
</dbReference>
<evidence type="ECO:0000256" key="2">
    <source>
        <dbReference type="ARBA" id="ARBA00005417"/>
    </source>
</evidence>
<dbReference type="Proteomes" id="UP000198307">
    <property type="component" value="Unassembled WGS sequence"/>
</dbReference>
<dbReference type="OrthoDB" id="9802264at2"/>
<dbReference type="InterPro" id="IPR003439">
    <property type="entry name" value="ABC_transporter-like_ATP-bd"/>
</dbReference>
<dbReference type="AlphaFoldDB" id="A0A239PSJ4"/>
<evidence type="ECO:0000256" key="3">
    <source>
        <dbReference type="ARBA" id="ARBA00022448"/>
    </source>
</evidence>
<dbReference type="SMART" id="SM00382">
    <property type="entry name" value="AAA"/>
    <property type="match status" value="2"/>
</dbReference>
<feature type="domain" description="ABC transporter" evidence="8">
    <location>
        <begin position="266"/>
        <end position="484"/>
    </location>
</feature>
<dbReference type="GO" id="GO:0005524">
    <property type="term" value="F:ATP binding"/>
    <property type="evidence" value="ECO:0007669"/>
    <property type="project" value="UniProtKB-KW"/>
</dbReference>
<dbReference type="InterPro" id="IPR050388">
    <property type="entry name" value="ABC_Ni/Peptide_Import"/>
</dbReference>
<keyword evidence="5" id="KW-0547">Nucleotide-binding</keyword>
<keyword evidence="6 9" id="KW-0067">ATP-binding</keyword>
<evidence type="ECO:0000256" key="7">
    <source>
        <dbReference type="ARBA" id="ARBA00023136"/>
    </source>
</evidence>
<dbReference type="InterPro" id="IPR017871">
    <property type="entry name" value="ABC_transporter-like_CS"/>
</dbReference>
<name>A0A239PSJ4_9RHOB</name>
<dbReference type="PANTHER" id="PTHR43297">
    <property type="entry name" value="OLIGOPEPTIDE TRANSPORT ATP-BINDING PROTEIN APPD"/>
    <property type="match status" value="1"/>
</dbReference>
<evidence type="ECO:0000259" key="8">
    <source>
        <dbReference type="PROSITE" id="PS50893"/>
    </source>
</evidence>
<keyword evidence="4" id="KW-1003">Cell membrane</keyword>
<dbReference type="RefSeq" id="WP_089343473.1">
    <property type="nucleotide sequence ID" value="NZ_CP067129.1"/>
</dbReference>
<evidence type="ECO:0000256" key="4">
    <source>
        <dbReference type="ARBA" id="ARBA00022475"/>
    </source>
</evidence>
<dbReference type="InterPro" id="IPR025662">
    <property type="entry name" value="Sigma_54_int_dom_ATP-bd_1"/>
</dbReference>
<evidence type="ECO:0000256" key="1">
    <source>
        <dbReference type="ARBA" id="ARBA00004417"/>
    </source>
</evidence>
<keyword evidence="3" id="KW-0813">Transport</keyword>
<dbReference type="PROSITE" id="PS50893">
    <property type="entry name" value="ABC_TRANSPORTER_2"/>
    <property type="match status" value="2"/>
</dbReference>
<dbReference type="PANTHER" id="PTHR43297:SF7">
    <property type="entry name" value="D,D-DIPEPTIDE TRANSPORT ATP-BINDING PROTEIN DDPD-RELATED"/>
    <property type="match status" value="1"/>
</dbReference>
<proteinExistence type="inferred from homology"/>
<sequence>MTLLKAEDISVQDGKSTLLEPVSLQLSPGEPLVILGETGSGKSLMAQALMGTLPPELHAKGRVAIGTQVLNPGAPERFRGLWGRKIGVLPQEPWLSLDPLMPARDQVAETHEIVRGLRRSDARRQAMADLAALGLAGAEARYPHELSGGMAQRVAIAAARAGGARIVIADEPTKGLDAARRDDVASLLLSEMGETGGLLVITHDLALARQLGGRMIVLRAGRVVERGATETLFANPKDAYTKEFFAADPECWIPRPSAARGGPAVVSARDISLSRGGKMLFSGVSLDVMQGGVFGVTGPSGCGKSSLGDALLGLIGPDRGTISRRPGPHPHDFQKLYQDPVSAFPGRRTLGQTIADTARLSGARQGDVENLLDRLGLDAGLLKRRPGAVSGGELQRLSLLRVLLRNPSFIFADEPTSRLGPITQARVIALLTETTQRDGTALMLVSHDAALIRHTSDTVLTLGVPGNPRPSANAFSHRRVASGLH</sequence>
<evidence type="ECO:0000256" key="6">
    <source>
        <dbReference type="ARBA" id="ARBA00022840"/>
    </source>
</evidence>
<feature type="domain" description="ABC transporter" evidence="8">
    <location>
        <begin position="4"/>
        <end position="245"/>
    </location>
</feature>
<keyword evidence="7" id="KW-0472">Membrane</keyword>